<feature type="compositionally biased region" description="Polar residues" evidence="1">
    <location>
        <begin position="444"/>
        <end position="454"/>
    </location>
</feature>
<evidence type="ECO:0000256" key="2">
    <source>
        <dbReference type="SAM" id="SignalP"/>
    </source>
</evidence>
<keyword evidence="4" id="KW-1185">Reference proteome</keyword>
<evidence type="ECO:0000313" key="4">
    <source>
        <dbReference type="Proteomes" id="UP000002424"/>
    </source>
</evidence>
<dbReference type="InterPro" id="IPR021204">
    <property type="entry name" value="Integr_conj_element_PFL4711"/>
</dbReference>
<dbReference type="STRING" id="322710.Avin_36360"/>
<dbReference type="GeneID" id="88186621"/>
<gene>
    <name evidence="3" type="ordered locus">Avin_36360</name>
</gene>
<proteinExistence type="predicted"/>
<dbReference type="EnsemblBacteria" id="ACO79783">
    <property type="protein sequence ID" value="ACO79783"/>
    <property type="gene ID" value="Avin_36360"/>
</dbReference>
<protein>
    <submittedName>
        <fullName evidence="3">Conserved hypothetical, protein</fullName>
    </submittedName>
</protein>
<name>C1DRC5_AZOVD</name>
<evidence type="ECO:0000313" key="3">
    <source>
        <dbReference type="EMBL" id="ACO79783.1"/>
    </source>
</evidence>
<dbReference type="HOGENOM" id="CLU_047520_0_0_6"/>
<dbReference type="eggNOG" id="COG3772">
    <property type="taxonomic scope" value="Bacteria"/>
</dbReference>
<accession>C1DRC5</accession>
<dbReference type="NCBIfam" id="TIGR03755">
    <property type="entry name" value="conj_TIGR03755"/>
    <property type="match status" value="1"/>
</dbReference>
<keyword evidence="2" id="KW-0732">Signal</keyword>
<feature type="region of interest" description="Disordered" evidence="1">
    <location>
        <begin position="422"/>
        <end position="454"/>
    </location>
</feature>
<dbReference type="KEGG" id="avn:Avin_36360"/>
<feature type="chain" id="PRO_5002908571" evidence="2">
    <location>
        <begin position="25"/>
        <end position="454"/>
    </location>
</feature>
<sequence>MKRITQAAGLAGLALSLSGATALAVDPIKVEAQGSVIGDDVLYNIGGGSAVTMGSAGQMESITVGMGWQNNLICGNMSLSNTLENQLNGATNGFQTIMSTVIQNVTGAVSSLPALALQRSNPALYNLLTNGILQARLDYDRSKGACRSLVERMADIAGNQMGWGTVAQAQKMGQALSTSADAVEVVDKSESAPGSGGVTWVGGTQAGGAGQQPIRVVGDVTRAGYNQLNRRSPTNTSSIPADSCANGLVCGYWESPAEAAAFGNRVLGEQQIRTCEGCASESTPGVGLTLLIQETYDEKIKAIEELLKPGTEITDEKLRQASSDSLPVTRGVIAALRDERDQKVLAQRLASEVALSEVLGQALLLTRLLNSGAREPNVAANALAVSAVGQQTAVLQKEIDNLKMELDLRRELSKNSPLAIVERGQSRTENSRSVLPAAPETDRLQQLQKSSAKE</sequence>
<evidence type="ECO:0000256" key="1">
    <source>
        <dbReference type="SAM" id="MobiDB-lite"/>
    </source>
</evidence>
<dbReference type="AlphaFoldDB" id="C1DRC5"/>
<organism evidence="3 4">
    <name type="scientific">Azotobacter vinelandii (strain DJ / ATCC BAA-1303)</name>
    <dbReference type="NCBI Taxonomy" id="322710"/>
    <lineage>
        <taxon>Bacteria</taxon>
        <taxon>Pseudomonadati</taxon>
        <taxon>Pseudomonadota</taxon>
        <taxon>Gammaproteobacteria</taxon>
        <taxon>Pseudomonadales</taxon>
        <taxon>Pseudomonadaceae</taxon>
        <taxon>Azotobacter</taxon>
    </lineage>
</organism>
<feature type="signal peptide" evidence="2">
    <location>
        <begin position="1"/>
        <end position="24"/>
    </location>
</feature>
<dbReference type="Proteomes" id="UP000002424">
    <property type="component" value="Chromosome"/>
</dbReference>
<dbReference type="OrthoDB" id="8553954at2"/>
<dbReference type="RefSeq" id="WP_012702160.1">
    <property type="nucleotide sequence ID" value="NC_012560.1"/>
</dbReference>
<dbReference type="EMBL" id="CP001157">
    <property type="protein sequence ID" value="ACO79783.1"/>
    <property type="molecule type" value="Genomic_DNA"/>
</dbReference>
<reference evidence="3 4" key="1">
    <citation type="journal article" date="2009" name="J. Bacteriol.">
        <title>Genome sequence of Azotobacter vinelandii, an obligate aerobe specialized to support diverse anaerobic metabolic processes.</title>
        <authorList>
            <person name="Setubal J.C."/>
            <person name="dos Santos P."/>
            <person name="Goldman B.S."/>
            <person name="Ertesvag H."/>
            <person name="Espin G."/>
            <person name="Rubio L.M."/>
            <person name="Valla S."/>
            <person name="Almeida N.F."/>
            <person name="Balasubramanian D."/>
            <person name="Cromes L."/>
            <person name="Curatti L."/>
            <person name="Du Z."/>
            <person name="Godsy E."/>
            <person name="Goodner B."/>
            <person name="Hellner-Burris K."/>
            <person name="Hernandez J.A."/>
            <person name="Houmiel K."/>
            <person name="Imperial J."/>
            <person name="Kennedy C."/>
            <person name="Larson T.J."/>
            <person name="Latreille P."/>
            <person name="Ligon L.S."/>
            <person name="Lu J."/>
            <person name="Maerk M."/>
            <person name="Miller N.M."/>
            <person name="Norton S."/>
            <person name="O'Carroll I.P."/>
            <person name="Paulsen I."/>
            <person name="Raulfs E.C."/>
            <person name="Roemer R."/>
            <person name="Rosser J."/>
            <person name="Segura D."/>
            <person name="Slater S."/>
            <person name="Stricklin S.L."/>
            <person name="Studholme D.J."/>
            <person name="Sun J."/>
            <person name="Viana C.J."/>
            <person name="Wallin E."/>
            <person name="Wang B."/>
            <person name="Wheeler C."/>
            <person name="Zhu H."/>
            <person name="Dean D.R."/>
            <person name="Dixon R."/>
            <person name="Wood D."/>
        </authorList>
    </citation>
    <scope>NUCLEOTIDE SEQUENCE [LARGE SCALE GENOMIC DNA]</scope>
    <source>
        <strain evidence="4">DJ / ATCC BAA-1303</strain>
    </source>
</reference>